<dbReference type="Gene3D" id="3.30.70.270">
    <property type="match status" value="1"/>
</dbReference>
<evidence type="ECO:0000259" key="1">
    <source>
        <dbReference type="PROSITE" id="PS50887"/>
    </source>
</evidence>
<reference evidence="3" key="1">
    <citation type="submission" date="2020-01" db="EMBL/GenBank/DDBJ databases">
        <title>Sphingomonas sp. strain CSW-10.</title>
        <authorList>
            <person name="Chen W.-M."/>
        </authorList>
    </citation>
    <scope>NUCLEOTIDE SEQUENCE [LARGE SCALE GENOMIC DNA]</scope>
    <source>
        <strain evidence="3">CCP-1</strain>
    </source>
</reference>
<dbReference type="InterPro" id="IPR043128">
    <property type="entry name" value="Rev_trsase/Diguanyl_cyclase"/>
</dbReference>
<dbReference type="PANTHER" id="PTHR46663:SF4">
    <property type="entry name" value="DIGUANYLATE CYCLASE DGCT-RELATED"/>
    <property type="match status" value="1"/>
</dbReference>
<organism evidence="2 3">
    <name type="scientific">Paragemmobacter ruber</name>
    <dbReference type="NCBI Taxonomy" id="1985673"/>
    <lineage>
        <taxon>Bacteria</taxon>
        <taxon>Pseudomonadati</taxon>
        <taxon>Pseudomonadota</taxon>
        <taxon>Alphaproteobacteria</taxon>
        <taxon>Rhodobacterales</taxon>
        <taxon>Paracoccaceae</taxon>
        <taxon>Paragemmobacter</taxon>
    </lineage>
</organism>
<evidence type="ECO:0000313" key="3">
    <source>
        <dbReference type="Proteomes" id="UP001517376"/>
    </source>
</evidence>
<name>A0ABW9Y1K8_9RHOB</name>
<dbReference type="InterPro" id="IPR029787">
    <property type="entry name" value="Nucleotide_cyclase"/>
</dbReference>
<proteinExistence type="predicted"/>
<dbReference type="InterPro" id="IPR000160">
    <property type="entry name" value="GGDEF_dom"/>
</dbReference>
<dbReference type="PROSITE" id="PS50887">
    <property type="entry name" value="GGDEF"/>
    <property type="match status" value="1"/>
</dbReference>
<accession>A0ABW9Y1K8</accession>
<feature type="domain" description="GGDEF" evidence="1">
    <location>
        <begin position="174"/>
        <end position="308"/>
    </location>
</feature>
<dbReference type="SUPFAM" id="SSF55073">
    <property type="entry name" value="Nucleotide cyclase"/>
    <property type="match status" value="1"/>
</dbReference>
<keyword evidence="3" id="KW-1185">Reference proteome</keyword>
<gene>
    <name evidence="2" type="ORF">GU920_02515</name>
</gene>
<dbReference type="EMBL" id="JAAATW010000001">
    <property type="protein sequence ID" value="NBE06392.1"/>
    <property type="molecule type" value="Genomic_DNA"/>
</dbReference>
<dbReference type="PANTHER" id="PTHR46663">
    <property type="entry name" value="DIGUANYLATE CYCLASE DGCT-RELATED"/>
    <property type="match status" value="1"/>
</dbReference>
<comment type="caution">
    <text evidence="2">The sequence shown here is derived from an EMBL/GenBank/DDBJ whole genome shotgun (WGS) entry which is preliminary data.</text>
</comment>
<dbReference type="CDD" id="cd01949">
    <property type="entry name" value="GGDEF"/>
    <property type="match status" value="1"/>
</dbReference>
<evidence type="ECO:0000313" key="2">
    <source>
        <dbReference type="EMBL" id="NBE06392.1"/>
    </source>
</evidence>
<dbReference type="Pfam" id="PF00990">
    <property type="entry name" value="GGDEF"/>
    <property type="match status" value="1"/>
</dbReference>
<dbReference type="SMART" id="SM00267">
    <property type="entry name" value="GGDEF"/>
    <property type="match status" value="1"/>
</dbReference>
<dbReference type="Proteomes" id="UP001517376">
    <property type="component" value="Unassembled WGS sequence"/>
</dbReference>
<dbReference type="InterPro" id="IPR052163">
    <property type="entry name" value="DGC-Regulatory_Protein"/>
</dbReference>
<protein>
    <submittedName>
        <fullName evidence="2">Diguanylate cyclase</fullName>
    </submittedName>
</protein>
<dbReference type="NCBIfam" id="TIGR00254">
    <property type="entry name" value="GGDEF"/>
    <property type="match status" value="1"/>
</dbReference>
<sequence>MPMHLALDHDGLILSAGATLNRLMGEGGLVGARFADHFDLRHEAGAATVPGLLATSGARLQLGARGRADLAFRGLAVPMGPGEGALVNLSFGIGVVEAVRRFALTEADFAPTDLTVELLYLYEAKTAVLDELRALNARLQGDKVVAEEQALTDALTGLRNRRGLDLAAEVVADPDFALVHLDLDLFKQVNDEMGHAAGDHVLLVVARILREESRKGDTVARIGGDEFVILMPGLTDPAAALTRVERIIARLSEPIDYADAQARIGASAGVVLSSTADGADMTRLLAQADAALYVAKRAGRGRAFLWGPDMAVE</sequence>